<reference evidence="2" key="1">
    <citation type="submission" date="2022-11" db="UniProtKB">
        <authorList>
            <consortium name="WormBaseParasite"/>
        </authorList>
    </citation>
    <scope>IDENTIFICATION</scope>
</reference>
<dbReference type="AlphaFoldDB" id="A0A915KXH7"/>
<evidence type="ECO:0000313" key="2">
    <source>
        <dbReference type="WBParaSite" id="nRc.2.0.1.t43657-RA"/>
    </source>
</evidence>
<dbReference type="Proteomes" id="UP000887565">
    <property type="component" value="Unplaced"/>
</dbReference>
<keyword evidence="1" id="KW-1185">Reference proteome</keyword>
<evidence type="ECO:0000313" key="1">
    <source>
        <dbReference type="Proteomes" id="UP000887565"/>
    </source>
</evidence>
<accession>A0A915KXH7</accession>
<sequence length="133" mass="15559">MHEIYVLNFHESDRMPTCATLLTLSATFSSLFGNKKTQKKNYSMNCLYFNFAANQITDNARRNIVVKLSKFAKNVNLKNKNNTILTDRIGRVGYDYIESILILFHKFQSVADMQRDFRVTERGGHRRWQTRAT</sequence>
<organism evidence="1 2">
    <name type="scientific">Romanomermis culicivorax</name>
    <name type="common">Nematode worm</name>
    <dbReference type="NCBI Taxonomy" id="13658"/>
    <lineage>
        <taxon>Eukaryota</taxon>
        <taxon>Metazoa</taxon>
        <taxon>Ecdysozoa</taxon>
        <taxon>Nematoda</taxon>
        <taxon>Enoplea</taxon>
        <taxon>Dorylaimia</taxon>
        <taxon>Mermithida</taxon>
        <taxon>Mermithoidea</taxon>
        <taxon>Mermithidae</taxon>
        <taxon>Romanomermis</taxon>
    </lineage>
</organism>
<proteinExistence type="predicted"/>
<name>A0A915KXH7_ROMCU</name>
<dbReference type="WBParaSite" id="nRc.2.0.1.t43657-RA">
    <property type="protein sequence ID" value="nRc.2.0.1.t43657-RA"/>
    <property type="gene ID" value="nRc.2.0.1.g43657"/>
</dbReference>
<protein>
    <submittedName>
        <fullName evidence="2">Uncharacterized protein</fullName>
    </submittedName>
</protein>